<dbReference type="Gene3D" id="3.20.20.120">
    <property type="entry name" value="Enolase-like C-terminal domain"/>
    <property type="match status" value="1"/>
</dbReference>
<proteinExistence type="inferred from homology"/>
<feature type="binding site" evidence="11">
    <location>
        <position position="155"/>
    </location>
    <ligand>
        <name>substrate</name>
    </ligand>
</feature>
<sequence>MSIIEEIRAREIIDSRGNPTIEVDVVCESGSVGRFAVPSGASTGEREALELRDNDKKRFLGKGVLTAVKNVNEIISLELVGYDAFDQIGIDKKLIELDGTENKSKLGANAILGVSVAVAKAMASELQIPLYKYIGGFYSHILPVPMSNVINGGSHADNNLDIQEYMIVPVNAKTFSDAIRMNCEVFGTLKKILKENRYFTGVGDEGGFAPTLKNNEEGLEILVDAISKAGYQPGKDIYIALDCAASSFYEDGKYRFENQLVESGYMIDVYEKWVEKYPIISIEDGLGENDWNGWKKMYERLSKKIQIVGDDIFVTNPKLIKKGIEEKIANSVLIKLNQIGTLTETVEAIRMAQKAGWTSVVSHRSGETEDVTIVDLAVGMNTGFIKTGSLSRSERIAKYNQLIRIEEFDENTKFLGLESFYNLKK</sequence>
<comment type="similarity">
    <text evidence="2 9">Belongs to the enolase family.</text>
</comment>
<comment type="caution">
    <text evidence="15">The sequence shown here is derived from an EMBL/GenBank/DDBJ whole genome shotgun (WGS) entry which is preliminary data.</text>
</comment>
<dbReference type="Pfam" id="PF03952">
    <property type="entry name" value="Enolase_N"/>
    <property type="match status" value="1"/>
</dbReference>
<keyword evidence="7 9" id="KW-0324">Glycolysis</keyword>
<name>A0A124G0J4_UNCT6</name>
<accession>A0A124G0J4</accession>
<feature type="binding site" evidence="9 12">
    <location>
        <position position="283"/>
    </location>
    <ligand>
        <name>Mg(2+)</name>
        <dbReference type="ChEBI" id="CHEBI:18420"/>
    </ligand>
</feature>
<dbReference type="SMART" id="SM01192">
    <property type="entry name" value="Enolase_C"/>
    <property type="match status" value="1"/>
</dbReference>
<dbReference type="SUPFAM" id="SSF51604">
    <property type="entry name" value="Enolase C-terminal domain-like"/>
    <property type="match status" value="1"/>
</dbReference>
<dbReference type="SUPFAM" id="SSF54826">
    <property type="entry name" value="Enolase N-terminal domain-like"/>
    <property type="match status" value="1"/>
</dbReference>
<keyword evidence="8 9" id="KW-0456">Lyase</keyword>
<dbReference type="PRINTS" id="PR00148">
    <property type="entry name" value="ENOLASE"/>
</dbReference>
<evidence type="ECO:0000259" key="14">
    <source>
        <dbReference type="SMART" id="SM01193"/>
    </source>
</evidence>
<feature type="active site" description="Proton acceptor" evidence="9 10">
    <location>
        <position position="335"/>
    </location>
</feature>
<protein>
    <recommendedName>
        <fullName evidence="4 9">Enolase</fullName>
        <ecNumber evidence="3 9">4.2.1.11</ecNumber>
    </recommendedName>
    <alternativeName>
        <fullName evidence="9">2-phospho-D-glycerate hydro-lyase</fullName>
    </alternativeName>
    <alternativeName>
        <fullName evidence="9">2-phosphoglycerate dehydratase</fullName>
    </alternativeName>
</protein>
<dbReference type="GO" id="GO:0009986">
    <property type="term" value="C:cell surface"/>
    <property type="evidence" value="ECO:0007669"/>
    <property type="project" value="UniProtKB-SubCell"/>
</dbReference>
<comment type="pathway">
    <text evidence="1 9">Carbohydrate degradation; glycolysis; pyruvate from D-glyceraldehyde 3-phosphate: step 4/5.</text>
</comment>
<dbReference type="PIRSF" id="PIRSF001400">
    <property type="entry name" value="Enolase"/>
    <property type="match status" value="1"/>
</dbReference>
<evidence type="ECO:0000256" key="12">
    <source>
        <dbReference type="PIRSR" id="PIRSR001400-3"/>
    </source>
</evidence>
<dbReference type="EMBL" id="LGGX01000003">
    <property type="protein sequence ID" value="KUK87627.1"/>
    <property type="molecule type" value="Genomic_DNA"/>
</dbReference>
<dbReference type="NCBIfam" id="TIGR01060">
    <property type="entry name" value="eno"/>
    <property type="match status" value="1"/>
</dbReference>
<dbReference type="Gene3D" id="3.30.390.10">
    <property type="entry name" value="Enolase-like, N-terminal domain"/>
    <property type="match status" value="1"/>
</dbReference>
<evidence type="ECO:0000256" key="3">
    <source>
        <dbReference type="ARBA" id="ARBA00012058"/>
    </source>
</evidence>
<dbReference type="Proteomes" id="UP000053467">
    <property type="component" value="Unassembled WGS sequence"/>
</dbReference>
<feature type="binding site" evidence="9">
    <location>
        <position position="163"/>
    </location>
    <ligand>
        <name>(2R)-2-phosphoglycerate</name>
        <dbReference type="ChEBI" id="CHEBI:58289"/>
    </ligand>
</feature>
<feature type="binding site" evidence="11">
    <location>
        <position position="386"/>
    </location>
    <ligand>
        <name>substrate</name>
    </ligand>
</feature>
<evidence type="ECO:0000259" key="13">
    <source>
        <dbReference type="SMART" id="SM01192"/>
    </source>
</evidence>
<feature type="binding site" evidence="9">
    <location>
        <position position="386"/>
    </location>
    <ligand>
        <name>(2R)-2-phosphoglycerate</name>
        <dbReference type="ChEBI" id="CHEBI:58289"/>
    </ligand>
</feature>
<keyword evidence="6 9" id="KW-0460">Magnesium</keyword>
<dbReference type="SMART" id="SM01193">
    <property type="entry name" value="Enolase_N"/>
    <property type="match status" value="1"/>
</dbReference>
<feature type="binding site" evidence="9">
    <location>
        <position position="365"/>
    </location>
    <ligand>
        <name>(2R)-2-phosphoglycerate</name>
        <dbReference type="ChEBI" id="CHEBI:58289"/>
    </ligand>
</feature>
<evidence type="ECO:0000256" key="1">
    <source>
        <dbReference type="ARBA" id="ARBA00005031"/>
    </source>
</evidence>
<feature type="binding site" evidence="9 12">
    <location>
        <position position="310"/>
    </location>
    <ligand>
        <name>Mg(2+)</name>
        <dbReference type="ChEBI" id="CHEBI:18420"/>
    </ligand>
</feature>
<evidence type="ECO:0000256" key="9">
    <source>
        <dbReference type="HAMAP-Rule" id="MF_00318"/>
    </source>
</evidence>
<dbReference type="SFLD" id="SFLDS00001">
    <property type="entry name" value="Enolase"/>
    <property type="match status" value="1"/>
</dbReference>
<comment type="cofactor">
    <cofactor evidence="9">
        <name>Mg(2+)</name>
        <dbReference type="ChEBI" id="CHEBI:18420"/>
    </cofactor>
    <text evidence="9">Binds a second Mg(2+) ion via substrate during catalysis.</text>
</comment>
<dbReference type="InterPro" id="IPR020809">
    <property type="entry name" value="Enolase_CS"/>
</dbReference>
<feature type="binding site" evidence="11">
    <location>
        <begin position="362"/>
        <end position="365"/>
    </location>
    <ligand>
        <name>substrate</name>
    </ligand>
</feature>
<feature type="binding site" evidence="9 12">
    <location>
        <position position="242"/>
    </location>
    <ligand>
        <name>Mg(2+)</name>
        <dbReference type="ChEBI" id="CHEBI:18420"/>
    </ligand>
</feature>
<dbReference type="InterPro" id="IPR036849">
    <property type="entry name" value="Enolase-like_C_sf"/>
</dbReference>
<keyword evidence="9" id="KW-0963">Cytoplasm</keyword>
<feature type="active site" description="Proton donor" evidence="9 10">
    <location>
        <position position="205"/>
    </location>
</feature>
<dbReference type="SFLD" id="SFLDG00178">
    <property type="entry name" value="enolase"/>
    <property type="match status" value="1"/>
</dbReference>
<comment type="subcellular location">
    <subcellularLocation>
        <location evidence="9">Cytoplasm</location>
    </subcellularLocation>
    <subcellularLocation>
        <location evidence="9">Secreted</location>
    </subcellularLocation>
    <subcellularLocation>
        <location evidence="9">Cell surface</location>
    </subcellularLocation>
    <text evidence="9">Fractions of enolase are present in both the cytoplasm and on the cell surface.</text>
</comment>
<evidence type="ECO:0000256" key="11">
    <source>
        <dbReference type="PIRSR" id="PIRSR001400-2"/>
    </source>
</evidence>
<dbReference type="InterPro" id="IPR029017">
    <property type="entry name" value="Enolase-like_N"/>
</dbReference>
<dbReference type="PROSITE" id="PS00164">
    <property type="entry name" value="ENOLASE"/>
    <property type="match status" value="1"/>
</dbReference>
<dbReference type="Pfam" id="PF00113">
    <property type="entry name" value="Enolase_C"/>
    <property type="match status" value="1"/>
</dbReference>
<comment type="cofactor">
    <cofactor evidence="12">
        <name>Mg(2+)</name>
        <dbReference type="ChEBI" id="CHEBI:18420"/>
    </cofactor>
    <text evidence="12">Mg(2+) is required for catalysis and for stabilizing the dimer.</text>
</comment>
<evidence type="ECO:0000256" key="10">
    <source>
        <dbReference type="PIRSR" id="PIRSR001400-1"/>
    </source>
</evidence>
<evidence type="ECO:0000313" key="16">
    <source>
        <dbReference type="Proteomes" id="UP000053467"/>
    </source>
</evidence>
<dbReference type="GO" id="GO:0000287">
    <property type="term" value="F:magnesium ion binding"/>
    <property type="evidence" value="ECO:0007669"/>
    <property type="project" value="UniProtKB-UniRule"/>
</dbReference>
<dbReference type="GO" id="GO:0006096">
    <property type="term" value="P:glycolytic process"/>
    <property type="evidence" value="ECO:0007669"/>
    <property type="project" value="UniProtKB-UniRule"/>
</dbReference>
<dbReference type="AlphaFoldDB" id="A0A124G0J4"/>
<dbReference type="EC" id="4.2.1.11" evidence="3 9"/>
<evidence type="ECO:0000256" key="2">
    <source>
        <dbReference type="ARBA" id="ARBA00009604"/>
    </source>
</evidence>
<dbReference type="InterPro" id="IPR000941">
    <property type="entry name" value="Enolase"/>
</dbReference>
<gene>
    <name evidence="9" type="primary">eno</name>
    <name evidence="15" type="ORF">XE03_0518</name>
</gene>
<dbReference type="PANTHER" id="PTHR11902">
    <property type="entry name" value="ENOLASE"/>
    <property type="match status" value="1"/>
</dbReference>
<dbReference type="PANTHER" id="PTHR11902:SF1">
    <property type="entry name" value="ENOLASE"/>
    <property type="match status" value="1"/>
</dbReference>
<comment type="function">
    <text evidence="9">Catalyzes the reversible conversion of 2-phosphoglycerate (2-PG) into phosphoenolpyruvate (PEP). It is essential for the degradation of carbohydrates via glycolysis.</text>
</comment>
<evidence type="ECO:0000256" key="7">
    <source>
        <dbReference type="ARBA" id="ARBA00023152"/>
    </source>
</evidence>
<dbReference type="FunFam" id="3.30.390.10:FF:000001">
    <property type="entry name" value="Enolase"/>
    <property type="match status" value="1"/>
</dbReference>
<dbReference type="GO" id="GO:0000015">
    <property type="term" value="C:phosphopyruvate hydratase complex"/>
    <property type="evidence" value="ECO:0007669"/>
    <property type="project" value="InterPro"/>
</dbReference>
<feature type="binding site" evidence="11">
    <location>
        <position position="310"/>
    </location>
    <ligand>
        <name>substrate</name>
    </ligand>
</feature>
<feature type="binding site" evidence="9">
    <location>
        <position position="364"/>
    </location>
    <ligand>
        <name>(2R)-2-phosphoglycerate</name>
        <dbReference type="ChEBI" id="CHEBI:58289"/>
    </ligand>
</feature>
<dbReference type="SFLD" id="SFLDF00002">
    <property type="entry name" value="enolase"/>
    <property type="match status" value="1"/>
</dbReference>
<dbReference type="InterPro" id="IPR020810">
    <property type="entry name" value="Enolase_C"/>
</dbReference>
<dbReference type="HAMAP" id="MF_00318">
    <property type="entry name" value="Enolase"/>
    <property type="match status" value="1"/>
</dbReference>
<evidence type="ECO:0000313" key="15">
    <source>
        <dbReference type="EMBL" id="KUK87627.1"/>
    </source>
</evidence>
<organism evidence="15 16">
    <name type="scientific">candidate division TA06 bacterium 34_109</name>
    <dbReference type="NCBI Taxonomy" id="1635277"/>
    <lineage>
        <taxon>Bacteria</taxon>
        <taxon>Bacteria division TA06</taxon>
    </lineage>
</organism>
<comment type="catalytic activity">
    <reaction evidence="9">
        <text>(2R)-2-phosphoglycerate = phosphoenolpyruvate + H2O</text>
        <dbReference type="Rhea" id="RHEA:10164"/>
        <dbReference type="ChEBI" id="CHEBI:15377"/>
        <dbReference type="ChEBI" id="CHEBI:58289"/>
        <dbReference type="ChEBI" id="CHEBI:58702"/>
        <dbReference type="EC" id="4.2.1.11"/>
    </reaction>
</comment>
<dbReference type="PATRIC" id="fig|1635277.3.peg.1206"/>
<dbReference type="UniPathway" id="UPA00109">
    <property type="reaction ID" value="UER00187"/>
</dbReference>
<keyword evidence="9 12" id="KW-0479">Metal-binding</keyword>
<dbReference type="GO" id="GO:0005576">
    <property type="term" value="C:extracellular region"/>
    <property type="evidence" value="ECO:0007669"/>
    <property type="project" value="UniProtKB-SubCell"/>
</dbReference>
<evidence type="ECO:0000256" key="4">
    <source>
        <dbReference type="ARBA" id="ARBA00017068"/>
    </source>
</evidence>
<feature type="binding site" evidence="9">
    <location>
        <position position="335"/>
    </location>
    <ligand>
        <name>(2R)-2-phosphoglycerate</name>
        <dbReference type="ChEBI" id="CHEBI:58289"/>
    </ligand>
</feature>
<feature type="binding site" evidence="11">
    <location>
        <position position="283"/>
    </location>
    <ligand>
        <name>substrate</name>
    </ligand>
</feature>
<evidence type="ECO:0000256" key="5">
    <source>
        <dbReference type="ARBA" id="ARBA00022525"/>
    </source>
</evidence>
<feature type="binding site" evidence="11">
    <location>
        <position position="164"/>
    </location>
    <ligand>
        <name>substrate</name>
    </ligand>
</feature>
<feature type="domain" description="Enolase C-terminal TIM barrel" evidence="13">
    <location>
        <begin position="139"/>
        <end position="422"/>
    </location>
</feature>
<keyword evidence="5 9" id="KW-0964">Secreted</keyword>
<dbReference type="CDD" id="cd03313">
    <property type="entry name" value="enolase"/>
    <property type="match status" value="1"/>
</dbReference>
<evidence type="ECO:0000256" key="8">
    <source>
        <dbReference type="ARBA" id="ARBA00023239"/>
    </source>
</evidence>
<reference evidence="16" key="1">
    <citation type="journal article" date="2015" name="MBio">
        <title>Genome-Resolved Metagenomic Analysis Reveals Roles for Candidate Phyla and Other Microbial Community Members in Biogeochemical Transformations in Oil Reservoirs.</title>
        <authorList>
            <person name="Hu P."/>
            <person name="Tom L."/>
            <person name="Singh A."/>
            <person name="Thomas B.C."/>
            <person name="Baker B.J."/>
            <person name="Piceno Y.M."/>
            <person name="Andersen G.L."/>
            <person name="Banfield J.F."/>
        </authorList>
    </citation>
    <scope>NUCLEOTIDE SEQUENCE [LARGE SCALE GENOMIC DNA]</scope>
</reference>
<feature type="domain" description="Enolase N-terminal" evidence="14">
    <location>
        <begin position="4"/>
        <end position="134"/>
    </location>
</feature>
<dbReference type="GO" id="GO:0004634">
    <property type="term" value="F:phosphopyruvate hydratase activity"/>
    <property type="evidence" value="ECO:0007669"/>
    <property type="project" value="UniProtKB-UniRule"/>
</dbReference>
<dbReference type="InterPro" id="IPR020811">
    <property type="entry name" value="Enolase_N"/>
</dbReference>
<evidence type="ECO:0000256" key="6">
    <source>
        <dbReference type="ARBA" id="ARBA00022842"/>
    </source>
</evidence>